<gene>
    <name evidence="2" type="ORF">Q31b_50790</name>
</gene>
<evidence type="ECO:0000313" key="3">
    <source>
        <dbReference type="Proteomes" id="UP000315471"/>
    </source>
</evidence>
<dbReference type="InterPro" id="IPR010982">
    <property type="entry name" value="Lambda_DNA-bd_dom_sf"/>
</dbReference>
<reference evidence="2 3" key="1">
    <citation type="submission" date="2019-02" db="EMBL/GenBank/DDBJ databases">
        <title>Deep-cultivation of Planctomycetes and their phenomic and genomic characterization uncovers novel biology.</title>
        <authorList>
            <person name="Wiegand S."/>
            <person name="Jogler M."/>
            <person name="Boedeker C."/>
            <person name="Pinto D."/>
            <person name="Vollmers J."/>
            <person name="Rivas-Marin E."/>
            <person name="Kohn T."/>
            <person name="Peeters S.H."/>
            <person name="Heuer A."/>
            <person name="Rast P."/>
            <person name="Oberbeckmann S."/>
            <person name="Bunk B."/>
            <person name="Jeske O."/>
            <person name="Meyerdierks A."/>
            <person name="Storesund J.E."/>
            <person name="Kallscheuer N."/>
            <person name="Luecker S."/>
            <person name="Lage O.M."/>
            <person name="Pohl T."/>
            <person name="Merkel B.J."/>
            <person name="Hornburger P."/>
            <person name="Mueller R.-W."/>
            <person name="Bruemmer F."/>
            <person name="Labrenz M."/>
            <person name="Spormann A.M."/>
            <person name="Op Den Camp H."/>
            <person name="Overmann J."/>
            <person name="Amann R."/>
            <person name="Jetten M.S.M."/>
            <person name="Mascher T."/>
            <person name="Medema M.H."/>
            <person name="Devos D.P."/>
            <person name="Kaster A.-K."/>
            <person name="Ovreas L."/>
            <person name="Rohde M."/>
            <person name="Galperin M.Y."/>
            <person name="Jogler C."/>
        </authorList>
    </citation>
    <scope>NUCLEOTIDE SEQUENCE [LARGE SCALE GENOMIC DNA]</scope>
    <source>
        <strain evidence="2 3">Q31b</strain>
    </source>
</reference>
<dbReference type="GO" id="GO:0003677">
    <property type="term" value="F:DNA binding"/>
    <property type="evidence" value="ECO:0007669"/>
    <property type="project" value="InterPro"/>
</dbReference>
<dbReference type="InterPro" id="IPR001387">
    <property type="entry name" value="Cro/C1-type_HTH"/>
</dbReference>
<dbReference type="OrthoDB" id="288015at2"/>
<dbReference type="AlphaFoldDB" id="A0A5C6DHX1"/>
<dbReference type="SUPFAM" id="SSF47413">
    <property type="entry name" value="lambda repressor-like DNA-binding domains"/>
    <property type="match status" value="1"/>
</dbReference>
<evidence type="ECO:0000313" key="2">
    <source>
        <dbReference type="EMBL" id="TWU35644.1"/>
    </source>
</evidence>
<sequence length="112" mass="12917">MNFGDHVKTLRNNCQLTQAELARRLDVSMSYISKVERGRLHSGDYPSEKFIHKLAEELEADEDELLMLAGKVPLSIRRRIRERPEVFQIIAKMNDKQIDKLMGDLPKPPSKA</sequence>
<protein>
    <submittedName>
        <fullName evidence="2">Helix-turn-helix domain protein</fullName>
    </submittedName>
</protein>
<keyword evidence="3" id="KW-1185">Reference proteome</keyword>
<organism evidence="2 3">
    <name type="scientific">Novipirellula aureliae</name>
    <dbReference type="NCBI Taxonomy" id="2527966"/>
    <lineage>
        <taxon>Bacteria</taxon>
        <taxon>Pseudomonadati</taxon>
        <taxon>Planctomycetota</taxon>
        <taxon>Planctomycetia</taxon>
        <taxon>Pirellulales</taxon>
        <taxon>Pirellulaceae</taxon>
        <taxon>Novipirellula</taxon>
    </lineage>
</organism>
<dbReference type="CDD" id="cd00093">
    <property type="entry name" value="HTH_XRE"/>
    <property type="match status" value="1"/>
</dbReference>
<dbReference type="SMART" id="SM00530">
    <property type="entry name" value="HTH_XRE"/>
    <property type="match status" value="1"/>
</dbReference>
<evidence type="ECO:0000259" key="1">
    <source>
        <dbReference type="PROSITE" id="PS50943"/>
    </source>
</evidence>
<dbReference type="Proteomes" id="UP000315471">
    <property type="component" value="Unassembled WGS sequence"/>
</dbReference>
<name>A0A5C6DHX1_9BACT</name>
<dbReference type="PROSITE" id="PS50943">
    <property type="entry name" value="HTH_CROC1"/>
    <property type="match status" value="1"/>
</dbReference>
<proteinExistence type="predicted"/>
<dbReference type="Pfam" id="PF13560">
    <property type="entry name" value="HTH_31"/>
    <property type="match status" value="1"/>
</dbReference>
<accession>A0A5C6DHX1</accession>
<dbReference type="Gene3D" id="1.10.260.40">
    <property type="entry name" value="lambda repressor-like DNA-binding domains"/>
    <property type="match status" value="1"/>
</dbReference>
<feature type="domain" description="HTH cro/C1-type" evidence="1">
    <location>
        <begin position="7"/>
        <end position="65"/>
    </location>
</feature>
<comment type="caution">
    <text evidence="2">The sequence shown here is derived from an EMBL/GenBank/DDBJ whole genome shotgun (WGS) entry which is preliminary data.</text>
</comment>
<dbReference type="EMBL" id="SJPY01000009">
    <property type="protein sequence ID" value="TWU35644.1"/>
    <property type="molecule type" value="Genomic_DNA"/>
</dbReference>